<proteinExistence type="predicted"/>
<dbReference type="SUPFAM" id="SSF46894">
    <property type="entry name" value="C-terminal effector domain of the bipartite response regulators"/>
    <property type="match status" value="1"/>
</dbReference>
<evidence type="ECO:0000313" key="3">
    <source>
        <dbReference type="EMBL" id="MFC0226939.1"/>
    </source>
</evidence>
<dbReference type="RefSeq" id="WP_380674996.1">
    <property type="nucleotide sequence ID" value="NZ_CP173186.1"/>
</dbReference>
<evidence type="ECO:0000256" key="1">
    <source>
        <dbReference type="ARBA" id="ARBA00023125"/>
    </source>
</evidence>
<keyword evidence="1" id="KW-0238">DNA-binding</keyword>
<dbReference type="InterPro" id="IPR000792">
    <property type="entry name" value="Tscrpt_reg_LuxR_C"/>
</dbReference>
<dbReference type="InterPro" id="IPR036388">
    <property type="entry name" value="WH-like_DNA-bd_sf"/>
</dbReference>
<evidence type="ECO:0000313" key="4">
    <source>
        <dbReference type="Proteomes" id="UP001589792"/>
    </source>
</evidence>
<dbReference type="Pfam" id="PF00196">
    <property type="entry name" value="GerE"/>
    <property type="match status" value="1"/>
</dbReference>
<evidence type="ECO:0000259" key="2">
    <source>
        <dbReference type="PROSITE" id="PS50043"/>
    </source>
</evidence>
<feature type="domain" description="HTH luxR-type" evidence="2">
    <location>
        <begin position="132"/>
        <end position="197"/>
    </location>
</feature>
<protein>
    <submittedName>
        <fullName evidence="3">LuxR C-terminal-related transcriptional regulator</fullName>
    </submittedName>
</protein>
<dbReference type="EMBL" id="JBHLXG010000008">
    <property type="protein sequence ID" value="MFC0226939.1"/>
    <property type="molecule type" value="Genomic_DNA"/>
</dbReference>
<dbReference type="Gene3D" id="1.10.10.10">
    <property type="entry name" value="Winged helix-like DNA-binding domain superfamily/Winged helix DNA-binding domain"/>
    <property type="match status" value="1"/>
</dbReference>
<dbReference type="PROSITE" id="PS50043">
    <property type="entry name" value="HTH_LUXR_2"/>
    <property type="match status" value="1"/>
</dbReference>
<gene>
    <name evidence="3" type="ORF">ACFFJ3_10565</name>
</gene>
<accession>A0ABV6ED76</accession>
<dbReference type="Proteomes" id="UP001589792">
    <property type="component" value="Unassembled WGS sequence"/>
</dbReference>
<keyword evidence="4" id="KW-1185">Reference proteome</keyword>
<dbReference type="SMART" id="SM00421">
    <property type="entry name" value="HTH_LUXR"/>
    <property type="match status" value="1"/>
</dbReference>
<organism evidence="3 4">
    <name type="scientific">Serratia aquatilis</name>
    <dbReference type="NCBI Taxonomy" id="1737515"/>
    <lineage>
        <taxon>Bacteria</taxon>
        <taxon>Pseudomonadati</taxon>
        <taxon>Pseudomonadota</taxon>
        <taxon>Gammaproteobacteria</taxon>
        <taxon>Enterobacterales</taxon>
        <taxon>Yersiniaceae</taxon>
        <taxon>Serratia</taxon>
    </lineage>
</organism>
<name>A0ABV6ED76_9GAMM</name>
<dbReference type="InterPro" id="IPR016032">
    <property type="entry name" value="Sig_transdc_resp-reg_C-effctor"/>
</dbReference>
<sequence length="221" mass="24872">MEKIVILSDCIFTRSGLETLLRPEAYIFSTSSFKQCKSYLIQQQDGDIDLIVLSIRYGGIDALVQLASLLRCYHPSCKVLLDPGSASIPMLCFYLDCLNAKTGLIDLTLPLPKLKWFITRVICGQVVLSTRDLLGLKRLTVRERTVLLGLMKELCADDIARTLMLSIKTISYYKRSGLCKLGARNFQDLLLPVVKRYPRGYSSIQPRSASYVQECQYALTA</sequence>
<comment type="caution">
    <text evidence="3">The sequence shown here is derived from an EMBL/GenBank/DDBJ whole genome shotgun (WGS) entry which is preliminary data.</text>
</comment>
<reference evidence="3 4" key="1">
    <citation type="submission" date="2024-09" db="EMBL/GenBank/DDBJ databases">
        <authorList>
            <person name="Sun Q."/>
            <person name="Mori K."/>
        </authorList>
    </citation>
    <scope>NUCLEOTIDE SEQUENCE [LARGE SCALE GENOMIC DNA]</scope>
    <source>
        <strain evidence="3 4">CCM 8626</strain>
    </source>
</reference>